<evidence type="ECO:0000313" key="2">
    <source>
        <dbReference type="Proteomes" id="UP000730482"/>
    </source>
</evidence>
<organism evidence="1 2">
    <name type="scientific">Catenulispora pinistramenti</name>
    <dbReference type="NCBI Taxonomy" id="2705254"/>
    <lineage>
        <taxon>Bacteria</taxon>
        <taxon>Bacillati</taxon>
        <taxon>Actinomycetota</taxon>
        <taxon>Actinomycetes</taxon>
        <taxon>Catenulisporales</taxon>
        <taxon>Catenulisporaceae</taxon>
        <taxon>Catenulispora</taxon>
    </lineage>
</organism>
<reference evidence="1 2" key="1">
    <citation type="submission" date="2020-02" db="EMBL/GenBank/DDBJ databases">
        <title>Acidophilic actinobacteria isolated from forest soil.</title>
        <authorList>
            <person name="Golinska P."/>
        </authorList>
    </citation>
    <scope>NUCLEOTIDE SEQUENCE [LARGE SCALE GENOMIC DNA]</scope>
    <source>
        <strain evidence="1 2">NL8</strain>
    </source>
</reference>
<gene>
    <name evidence="1" type="ORF">KGQ19_09075</name>
</gene>
<evidence type="ECO:0000313" key="1">
    <source>
        <dbReference type="EMBL" id="MBS2547021.1"/>
    </source>
</evidence>
<dbReference type="Proteomes" id="UP000730482">
    <property type="component" value="Unassembled WGS sequence"/>
</dbReference>
<comment type="caution">
    <text evidence="1">The sequence shown here is derived from an EMBL/GenBank/DDBJ whole genome shotgun (WGS) entry which is preliminary data.</text>
</comment>
<sequence>MACLGAVWGYHVGHTGAVGVDLPPDSDPAVVSACANLVKALPSELEGGHRRGVVGADDHVKQRAAVWGSPTTVLRCGVAEPAAIVVGGPDYTPLSNQYANMGDDTAQVNWLIEDHGDHVTYTTTDRAVYVEVTVPYDGQTQKQNASNALVDLAPLIVKTVPDRAGHFADDQVQ</sequence>
<proteinExistence type="predicted"/>
<dbReference type="InterPro" id="IPR021903">
    <property type="entry name" value="DUF3515"/>
</dbReference>
<keyword evidence="2" id="KW-1185">Reference proteome</keyword>
<dbReference type="Pfam" id="PF12028">
    <property type="entry name" value="DUF3515"/>
    <property type="match status" value="1"/>
</dbReference>
<protein>
    <submittedName>
        <fullName evidence="1">DUF3515 family protein</fullName>
    </submittedName>
</protein>
<dbReference type="RefSeq" id="WP_212008625.1">
    <property type="nucleotide sequence ID" value="NZ_JAAFYZ010000021.1"/>
</dbReference>
<dbReference type="EMBL" id="JAAFYZ010000021">
    <property type="protein sequence ID" value="MBS2547021.1"/>
    <property type="molecule type" value="Genomic_DNA"/>
</dbReference>
<name>A0ABS5KLU1_9ACTN</name>
<accession>A0ABS5KLU1</accession>